<evidence type="ECO:0000313" key="2">
    <source>
        <dbReference type="Proteomes" id="UP001467690"/>
    </source>
</evidence>
<dbReference type="CDD" id="cd24012">
    <property type="entry name" value="ASKHA_NBD_KDGal-kinase"/>
    <property type="match status" value="1"/>
</dbReference>
<dbReference type="InterPro" id="IPR042258">
    <property type="entry name" value="DGOK_N"/>
</dbReference>
<dbReference type="Proteomes" id="UP001467690">
    <property type="component" value="Unassembled WGS sequence"/>
</dbReference>
<keyword evidence="2" id="KW-1185">Reference proteome</keyword>
<name>A0ABV1REF9_9ALTE</name>
<dbReference type="InterPro" id="IPR007729">
    <property type="entry name" value="DGOK"/>
</dbReference>
<gene>
    <name evidence="1" type="ORF">ABS311_05345</name>
</gene>
<proteinExistence type="predicted"/>
<sequence>MNHSTINHLIIDWGTTNFRAFAINANGEIVSQTASALGLMQVKDGAFANALQTILENWLQDYHHLPVYMAGMIGSAQGWQNVNYVQAPATLSELASKTYKMHLPWGTDAYIVPGVSFKNSAGIQDVMRGEEVQLFGLAKQLNTAQFVALFPGTHSKHIQFNNQSIADFSTFMTGELYSLLINNSILGKNLPQQSKDNDTFMKGVIESQTNCLTNRLFATRTHRLFEHIKSEHVGDYLSGLLIGHEIRQLKTHHVYLVGSAALCERYQLACETLSKESTLYSGDECFLAGMLEIIEEIQSEK</sequence>
<evidence type="ECO:0000313" key="1">
    <source>
        <dbReference type="EMBL" id="MER2491305.1"/>
    </source>
</evidence>
<dbReference type="InterPro" id="IPR042257">
    <property type="entry name" value="DGOK_C"/>
</dbReference>
<reference evidence="1 2" key="1">
    <citation type="submission" date="2024-06" db="EMBL/GenBank/DDBJ databases">
        <authorList>
            <person name="Chen R.Y."/>
        </authorList>
    </citation>
    <scope>NUCLEOTIDE SEQUENCE [LARGE SCALE GENOMIC DNA]</scope>
    <source>
        <strain evidence="1 2">D2</strain>
    </source>
</reference>
<dbReference type="RefSeq" id="WP_350400965.1">
    <property type="nucleotide sequence ID" value="NZ_JBELOE010000102.1"/>
</dbReference>
<comment type="caution">
    <text evidence="1">The sequence shown here is derived from an EMBL/GenBank/DDBJ whole genome shotgun (WGS) entry which is preliminary data.</text>
</comment>
<dbReference type="Gene3D" id="3.30.420.310">
    <property type="entry name" value="2-keto-3-deoxy-galactonokinase, C-terminal domain"/>
    <property type="match status" value="1"/>
</dbReference>
<protein>
    <submittedName>
        <fullName evidence="1">2-dehydro-3-deoxygalactonokinase</fullName>
    </submittedName>
</protein>
<organism evidence="1 2">
    <name type="scientific">Catenovulum sediminis</name>
    <dbReference type="NCBI Taxonomy" id="1740262"/>
    <lineage>
        <taxon>Bacteria</taxon>
        <taxon>Pseudomonadati</taxon>
        <taxon>Pseudomonadota</taxon>
        <taxon>Gammaproteobacteria</taxon>
        <taxon>Alteromonadales</taxon>
        <taxon>Alteromonadaceae</taxon>
        <taxon>Catenovulum</taxon>
    </lineage>
</organism>
<accession>A0ABV1REF9</accession>
<dbReference type="Pfam" id="PF05035">
    <property type="entry name" value="DGOK"/>
    <property type="match status" value="1"/>
</dbReference>
<dbReference type="Gene3D" id="3.30.420.300">
    <property type="entry name" value="2-keto-3-deoxy-galactonokinase, substrate binding domain"/>
    <property type="match status" value="1"/>
</dbReference>
<dbReference type="EMBL" id="JBELOE010000102">
    <property type="protein sequence ID" value="MER2491305.1"/>
    <property type="molecule type" value="Genomic_DNA"/>
</dbReference>